<dbReference type="EMBL" id="JACHXJ010000006">
    <property type="protein sequence ID" value="MBB3131242.1"/>
    <property type="molecule type" value="Genomic_DNA"/>
</dbReference>
<name>A0A839TX48_9BACL</name>
<dbReference type="InterPro" id="IPR036873">
    <property type="entry name" value="Rhodanese-like_dom_sf"/>
</dbReference>
<dbReference type="PANTHER" id="PTHR43031">
    <property type="entry name" value="FAD-DEPENDENT OXIDOREDUCTASE"/>
    <property type="match status" value="1"/>
</dbReference>
<dbReference type="PANTHER" id="PTHR43031:SF1">
    <property type="entry name" value="PYRIDINE NUCLEOTIDE-DISULPHIDE OXIDOREDUCTASE"/>
    <property type="match status" value="1"/>
</dbReference>
<dbReference type="Pfam" id="PF00581">
    <property type="entry name" value="Rhodanese"/>
    <property type="match status" value="1"/>
</dbReference>
<evidence type="ECO:0000313" key="3">
    <source>
        <dbReference type="Proteomes" id="UP000517523"/>
    </source>
</evidence>
<protein>
    <submittedName>
        <fullName evidence="2">Rhodanese-related sulfurtransferase</fullName>
    </submittedName>
</protein>
<dbReference type="GO" id="GO:0016740">
    <property type="term" value="F:transferase activity"/>
    <property type="evidence" value="ECO:0007669"/>
    <property type="project" value="UniProtKB-KW"/>
</dbReference>
<sequence>MAFNFPKATTPQEVVSRLNQGEKLYMLDVREPEEWAAGHVEGAKHIPLGQLSGRLHELDSSKEIIVICRSGNRSGLACELLSEKGFDVVNMTGGMNNWDDVVYFDTSES</sequence>
<reference evidence="2 3" key="1">
    <citation type="submission" date="2020-08" db="EMBL/GenBank/DDBJ databases">
        <title>Genomic Encyclopedia of Type Strains, Phase III (KMG-III): the genomes of soil and plant-associated and newly described type strains.</title>
        <authorList>
            <person name="Whitman W."/>
        </authorList>
    </citation>
    <scope>NUCLEOTIDE SEQUENCE [LARGE SCALE GENOMIC DNA]</scope>
    <source>
        <strain evidence="2 3">CECT 5831</strain>
    </source>
</reference>
<dbReference type="Proteomes" id="UP000517523">
    <property type="component" value="Unassembled WGS sequence"/>
</dbReference>
<feature type="domain" description="Rhodanese" evidence="1">
    <location>
        <begin position="20"/>
        <end position="100"/>
    </location>
</feature>
<keyword evidence="2" id="KW-0808">Transferase</keyword>
<evidence type="ECO:0000259" key="1">
    <source>
        <dbReference type="PROSITE" id="PS50206"/>
    </source>
</evidence>
<organism evidence="2 3">
    <name type="scientific">Paenibacillus rhizosphaerae</name>
    <dbReference type="NCBI Taxonomy" id="297318"/>
    <lineage>
        <taxon>Bacteria</taxon>
        <taxon>Bacillati</taxon>
        <taxon>Bacillota</taxon>
        <taxon>Bacilli</taxon>
        <taxon>Bacillales</taxon>
        <taxon>Paenibacillaceae</taxon>
        <taxon>Paenibacillus</taxon>
    </lineage>
</organism>
<accession>A0A839TX48</accession>
<dbReference type="FunFam" id="3.40.250.10:FF:000049">
    <property type="entry name" value="Phage shock protein E"/>
    <property type="match status" value="1"/>
</dbReference>
<dbReference type="SMART" id="SM00450">
    <property type="entry name" value="RHOD"/>
    <property type="match status" value="1"/>
</dbReference>
<dbReference type="CDD" id="cd00158">
    <property type="entry name" value="RHOD"/>
    <property type="match status" value="1"/>
</dbReference>
<evidence type="ECO:0000313" key="2">
    <source>
        <dbReference type="EMBL" id="MBB3131242.1"/>
    </source>
</evidence>
<comment type="caution">
    <text evidence="2">The sequence shown here is derived from an EMBL/GenBank/DDBJ whole genome shotgun (WGS) entry which is preliminary data.</text>
</comment>
<gene>
    <name evidence="2" type="ORF">FHS19_005962</name>
</gene>
<dbReference type="InterPro" id="IPR050229">
    <property type="entry name" value="GlpE_sulfurtransferase"/>
</dbReference>
<dbReference type="AlphaFoldDB" id="A0A839TX48"/>
<dbReference type="PROSITE" id="PS50206">
    <property type="entry name" value="RHODANESE_3"/>
    <property type="match status" value="1"/>
</dbReference>
<dbReference type="RefSeq" id="WP_183585887.1">
    <property type="nucleotide sequence ID" value="NZ_JACHXJ010000006.1"/>
</dbReference>
<dbReference type="InterPro" id="IPR001763">
    <property type="entry name" value="Rhodanese-like_dom"/>
</dbReference>
<proteinExistence type="predicted"/>
<dbReference type="SUPFAM" id="SSF52821">
    <property type="entry name" value="Rhodanese/Cell cycle control phosphatase"/>
    <property type="match status" value="1"/>
</dbReference>
<dbReference type="Gene3D" id="3.40.250.10">
    <property type="entry name" value="Rhodanese-like domain"/>
    <property type="match status" value="1"/>
</dbReference>